<accession>A0ABT7HPE1</accession>
<evidence type="ECO:0000256" key="5">
    <source>
        <dbReference type="RuleBase" id="RU363041"/>
    </source>
</evidence>
<feature type="transmembrane region" description="Helical" evidence="5">
    <location>
        <begin position="108"/>
        <end position="127"/>
    </location>
</feature>
<proteinExistence type="inferred from homology"/>
<evidence type="ECO:0000256" key="2">
    <source>
        <dbReference type="ARBA" id="ARBA00022692"/>
    </source>
</evidence>
<protein>
    <recommendedName>
        <fullName evidence="5">Probable membrane transporter protein</fullName>
    </recommendedName>
</protein>
<evidence type="ECO:0000313" key="6">
    <source>
        <dbReference type="EMBL" id="MDL0088769.1"/>
    </source>
</evidence>
<gene>
    <name evidence="6" type="ORF">NYG85_05200</name>
</gene>
<keyword evidence="2 5" id="KW-0812">Transmembrane</keyword>
<dbReference type="EMBL" id="JANURM010000004">
    <property type="protein sequence ID" value="MDL0088769.1"/>
    <property type="molecule type" value="Genomic_DNA"/>
</dbReference>
<dbReference type="PANTHER" id="PTHR43483">
    <property type="entry name" value="MEMBRANE TRANSPORTER PROTEIN HI_0806-RELATED"/>
    <property type="match status" value="1"/>
</dbReference>
<evidence type="ECO:0000256" key="3">
    <source>
        <dbReference type="ARBA" id="ARBA00022989"/>
    </source>
</evidence>
<evidence type="ECO:0000313" key="7">
    <source>
        <dbReference type="Proteomes" id="UP001173801"/>
    </source>
</evidence>
<feature type="transmembrane region" description="Helical" evidence="5">
    <location>
        <begin position="148"/>
        <end position="169"/>
    </location>
</feature>
<name>A0ABT7HPE1_9BACT</name>
<dbReference type="Pfam" id="PF01925">
    <property type="entry name" value="TauE"/>
    <property type="match status" value="1"/>
</dbReference>
<feature type="transmembrane region" description="Helical" evidence="5">
    <location>
        <begin position="50"/>
        <end position="70"/>
    </location>
</feature>
<comment type="subcellular location">
    <subcellularLocation>
        <location evidence="5">Cell membrane</location>
        <topology evidence="5">Multi-pass membrane protein</topology>
    </subcellularLocation>
    <subcellularLocation>
        <location evidence="1">Membrane</location>
        <topology evidence="1">Multi-pass membrane protein</topology>
    </subcellularLocation>
</comment>
<keyword evidence="4 5" id="KW-0472">Membrane</keyword>
<comment type="caution">
    <text evidence="6">The sequence shown here is derived from an EMBL/GenBank/DDBJ whole genome shotgun (WGS) entry which is preliminary data.</text>
</comment>
<organism evidence="6 7">
    <name type="scientific">Campylobacter gastrosuis</name>
    <dbReference type="NCBI Taxonomy" id="2974576"/>
    <lineage>
        <taxon>Bacteria</taxon>
        <taxon>Pseudomonadati</taxon>
        <taxon>Campylobacterota</taxon>
        <taxon>Epsilonproteobacteria</taxon>
        <taxon>Campylobacterales</taxon>
        <taxon>Campylobacteraceae</taxon>
        <taxon>Campylobacter</taxon>
    </lineage>
</organism>
<dbReference type="Proteomes" id="UP001173801">
    <property type="component" value="Unassembled WGS sequence"/>
</dbReference>
<dbReference type="InterPro" id="IPR002781">
    <property type="entry name" value="TM_pro_TauE-like"/>
</dbReference>
<dbReference type="RefSeq" id="WP_284937427.1">
    <property type="nucleotide sequence ID" value="NZ_JANURM010000004.1"/>
</dbReference>
<keyword evidence="5" id="KW-1003">Cell membrane</keyword>
<feature type="transmembrane region" description="Helical" evidence="5">
    <location>
        <begin position="181"/>
        <end position="201"/>
    </location>
</feature>
<reference evidence="6" key="1">
    <citation type="submission" date="2022-08" db="EMBL/GenBank/DDBJ databases">
        <authorList>
            <person name="Wang H."/>
        </authorList>
    </citation>
    <scope>NUCLEOTIDE SEQUENCE</scope>
    <source>
        <strain evidence="6">PS10</strain>
    </source>
</reference>
<feature type="transmembrane region" description="Helical" evidence="5">
    <location>
        <begin position="213"/>
        <end position="231"/>
    </location>
</feature>
<sequence length="268" mass="28853">MISFDMIFTLLALGAFVGLVAGMFGIGGGGVLVPSLTYLFLANGVSEANVVHIALGTSMACIIITSFSSFKTHAKFNAVKWDLFWQIGVGVAVGTFFGSFIASKINSFYLAVIFSIFMFYSAVKMFFSKTNENQAEKILPKYLQIISGLAIGIISSIVSIGGGILTVPFLTFQGIDIKKAIGTSAAVGFPIAIFGTIGYIFNGWTNTNLSNFTLGYVNLSAVLFITLTSYFFAPLGVKITHKIPAQKVKKIFALLPFTLSIMMLLKFI</sequence>
<comment type="similarity">
    <text evidence="5">Belongs to the 4-toluene sulfonate uptake permease (TSUP) (TC 2.A.102) family.</text>
</comment>
<feature type="transmembrane region" description="Helical" evidence="5">
    <location>
        <begin position="251"/>
        <end position="267"/>
    </location>
</feature>
<evidence type="ECO:0000256" key="4">
    <source>
        <dbReference type="ARBA" id="ARBA00023136"/>
    </source>
</evidence>
<feature type="transmembrane region" description="Helical" evidence="5">
    <location>
        <begin position="7"/>
        <end position="30"/>
    </location>
</feature>
<evidence type="ECO:0000256" key="1">
    <source>
        <dbReference type="ARBA" id="ARBA00004141"/>
    </source>
</evidence>
<reference evidence="6" key="2">
    <citation type="journal article" date="2023" name="Microorganisms">
        <title>Isolation and Genomic Characteristics of Cat-Borne Campylobacter felis sp. nov. and Sheep-Borne Campylobacter ovis sp. nov.</title>
        <authorList>
            <person name="Wang H."/>
            <person name="Li Y."/>
            <person name="Gu Y."/>
            <person name="Zhou G."/>
            <person name="Chen X."/>
            <person name="Zhang X."/>
            <person name="Shao Z."/>
            <person name="Zhang J."/>
            <person name="Zhang M."/>
        </authorList>
    </citation>
    <scope>NUCLEOTIDE SEQUENCE</scope>
    <source>
        <strain evidence="6">PS10</strain>
    </source>
</reference>
<feature type="transmembrane region" description="Helical" evidence="5">
    <location>
        <begin position="82"/>
        <end position="102"/>
    </location>
</feature>
<keyword evidence="7" id="KW-1185">Reference proteome</keyword>
<keyword evidence="3 5" id="KW-1133">Transmembrane helix</keyword>
<dbReference type="PANTHER" id="PTHR43483:SF3">
    <property type="entry name" value="MEMBRANE TRANSPORTER PROTEIN HI_0806-RELATED"/>
    <property type="match status" value="1"/>
</dbReference>